<proteinExistence type="predicted"/>
<dbReference type="OrthoDB" id="147896at2157"/>
<organism evidence="2 3">
    <name type="scientific">Candidatus Methanoperedens nitratireducens</name>
    <dbReference type="NCBI Taxonomy" id="1392998"/>
    <lineage>
        <taxon>Archaea</taxon>
        <taxon>Methanobacteriati</taxon>
        <taxon>Methanobacteriota</taxon>
        <taxon>Stenosarchaea group</taxon>
        <taxon>Methanomicrobia</taxon>
        <taxon>Methanosarcinales</taxon>
        <taxon>ANME-2 cluster</taxon>
        <taxon>Candidatus Methanoperedentaceae</taxon>
        <taxon>Candidatus Methanoperedens</taxon>
    </lineage>
</organism>
<name>A0A284VKC2_9EURY</name>
<sequence>MKWIERIFGKKEPFSPEIGFDELAEWLEPKSKEISGEVKRQVAPIYSDIEDALRDIKKSAAGLEEAQPEGRYHLKMVKVATTNRDNMVKQVRLLTDNITVPKATDIKTIITFHENAMQTLNVCLENMMKSYQYAKMVFLEDSKEVISDVNALGRLLNQLVEPLKERKKLLDAVENALKAIQAIKEMHSAIGLENISIKEKEEKVAALEKEIEEGQGALVRLKESEQWKQYQRSMDELAALLDSAKKTESEINNIVLPLNKALNRLKQLSESGRYTLAPDVKEGLNLCLSDSKCCSPGFFIEFEKIIVESDVLKLEKLDKMLEQVRLAQSSFGSYKEQYHTLMAEIEMKKDEIAKLEIVAEEKSLGSRISELQEKLASVQEELETTKNRLASLERDIEDKKHKLQQVVSSIDSRVRVLF</sequence>
<keyword evidence="3" id="KW-1185">Reference proteome</keyword>
<accession>A0A284VKC2</accession>
<gene>
    <name evidence="2" type="ORF">MNV_130015</name>
</gene>
<dbReference type="Gene3D" id="1.10.287.1490">
    <property type="match status" value="1"/>
</dbReference>
<evidence type="ECO:0000313" key="3">
    <source>
        <dbReference type="Proteomes" id="UP000218615"/>
    </source>
</evidence>
<dbReference type="EMBL" id="FZMP01000035">
    <property type="protein sequence ID" value="SNQ59721.1"/>
    <property type="molecule type" value="Genomic_DNA"/>
</dbReference>
<feature type="coiled-coil region" evidence="1">
    <location>
        <begin position="166"/>
        <end position="250"/>
    </location>
</feature>
<keyword evidence="1" id="KW-0175">Coiled coil</keyword>
<evidence type="ECO:0000313" key="2">
    <source>
        <dbReference type="EMBL" id="SNQ59721.1"/>
    </source>
</evidence>
<reference evidence="3" key="1">
    <citation type="submission" date="2017-06" db="EMBL/GenBank/DDBJ databases">
        <authorList>
            <person name="Cremers G."/>
        </authorList>
    </citation>
    <scope>NUCLEOTIDE SEQUENCE [LARGE SCALE GENOMIC DNA]</scope>
</reference>
<feature type="coiled-coil region" evidence="1">
    <location>
        <begin position="338"/>
        <end position="409"/>
    </location>
</feature>
<dbReference type="AlphaFoldDB" id="A0A284VKC2"/>
<dbReference type="RefSeq" id="WP_096204048.1">
    <property type="nucleotide sequence ID" value="NZ_FZMP01000035.1"/>
</dbReference>
<evidence type="ECO:0000256" key="1">
    <source>
        <dbReference type="SAM" id="Coils"/>
    </source>
</evidence>
<protein>
    <submittedName>
        <fullName evidence="2">Uncharacterized protein</fullName>
    </submittedName>
</protein>
<dbReference type="Proteomes" id="UP000218615">
    <property type="component" value="Unassembled WGS sequence"/>
</dbReference>